<feature type="coiled-coil region" evidence="8">
    <location>
        <begin position="533"/>
        <end position="563"/>
    </location>
</feature>
<feature type="binding site" evidence="7">
    <location>
        <begin position="338"/>
        <end position="345"/>
    </location>
    <ligand>
        <name>ATP</name>
        <dbReference type="ChEBI" id="CHEBI:30616"/>
    </ligand>
</feature>
<keyword evidence="4 7" id="KW-0067">ATP-binding</keyword>
<keyword evidence="7" id="KW-0255">Endonuclease</keyword>
<dbReference type="PIRSF" id="PIRSF005814">
    <property type="entry name" value="MutS_YshD"/>
    <property type="match status" value="1"/>
</dbReference>
<evidence type="ECO:0000256" key="1">
    <source>
        <dbReference type="ARBA" id="ARBA00022730"/>
    </source>
</evidence>
<dbReference type="InterPro" id="IPR045076">
    <property type="entry name" value="MutS"/>
</dbReference>
<dbReference type="PROSITE" id="PS50828">
    <property type="entry name" value="SMR"/>
    <property type="match status" value="1"/>
</dbReference>
<dbReference type="STRING" id="1322246.BN4_10522"/>
<dbReference type="SMART" id="SM00534">
    <property type="entry name" value="MUTSac"/>
    <property type="match status" value="1"/>
</dbReference>
<dbReference type="InterPro" id="IPR000432">
    <property type="entry name" value="DNA_mismatch_repair_MutS_C"/>
</dbReference>
<dbReference type="SUPFAM" id="SSF48334">
    <property type="entry name" value="DNA repair protein MutS, domain III"/>
    <property type="match status" value="1"/>
</dbReference>
<dbReference type="EMBL" id="FO203427">
    <property type="protein sequence ID" value="CCH47760.1"/>
    <property type="molecule type" value="Genomic_DNA"/>
</dbReference>
<dbReference type="InterPro" id="IPR036187">
    <property type="entry name" value="DNA_mismatch_repair_MutS_sf"/>
</dbReference>
<dbReference type="GO" id="GO:0006298">
    <property type="term" value="P:mismatch repair"/>
    <property type="evidence" value="ECO:0007669"/>
    <property type="project" value="InterPro"/>
</dbReference>
<gene>
    <name evidence="10" type="primary">mutS</name>
    <name evidence="7" type="synonym">mutS2</name>
    <name evidence="7" type="synonym">rqcU</name>
    <name evidence="10" type="ordered locus">BN4_10522</name>
</gene>
<dbReference type="Gene3D" id="3.30.1370.110">
    <property type="match status" value="1"/>
</dbReference>
<evidence type="ECO:0000256" key="8">
    <source>
        <dbReference type="SAM" id="Coils"/>
    </source>
</evidence>
<name>M1WLF2_PSEP2</name>
<dbReference type="AlphaFoldDB" id="M1WLF2"/>
<dbReference type="InterPro" id="IPR027417">
    <property type="entry name" value="P-loop_NTPase"/>
</dbReference>
<dbReference type="HOGENOM" id="CLU_011252_2_1_7"/>
<dbReference type="NCBIfam" id="TIGR01069">
    <property type="entry name" value="mutS2"/>
    <property type="match status" value="1"/>
</dbReference>
<dbReference type="Gene3D" id="3.40.50.300">
    <property type="entry name" value="P-loop containing nucleotide triphosphate hydrolases"/>
    <property type="match status" value="1"/>
</dbReference>
<dbReference type="EC" id="3.6.4.-" evidence="7"/>
<feature type="domain" description="Smr" evidence="9">
    <location>
        <begin position="693"/>
        <end position="768"/>
    </location>
</feature>
<dbReference type="GO" id="GO:0019843">
    <property type="term" value="F:rRNA binding"/>
    <property type="evidence" value="ECO:0007669"/>
    <property type="project" value="UniProtKB-UniRule"/>
</dbReference>
<dbReference type="Proteomes" id="UP000011724">
    <property type="component" value="Chromosome"/>
</dbReference>
<dbReference type="KEGG" id="dpi:BN4_10522"/>
<evidence type="ECO:0000256" key="3">
    <source>
        <dbReference type="ARBA" id="ARBA00022801"/>
    </source>
</evidence>
<keyword evidence="8" id="KW-0175">Coiled coil</keyword>
<sequence>MTHMESRTYQVLEFPKILGALASFAVSEAGASACLNLRPYPEIEQVWQATTLFEQAAAWNAESDFVIKPFPDLQGLFDYLEKQNGVLDQDGLFALKQALDLVKASRESLSFYEERGWEFLWGIFFGYEWPVKTMSAIGRCLDMEGAIKDESSPGLLSVRQEIRSIHQRCTKRVKEFILRENMGQALQDEFITIASDRYVLPLKVNFKNKTQGIIHDYSQTGETCYFEPVFLVETNNRLQELKREEREEEYRVLAYLTDLVRQEKNNIFEAYKGLVQLDVLLAKVALASRIDGRTLEMTEEGEPKLIKARHPLIALADDSVQPLSIELLQGQSALIVSGGNAGGKTVCLKTLGLITLMALTGLPVPVAEGSRLPMWTDIFVVMGDEQSLEENVSTFTAQIQYLKRVWDKVGPQTLFILDEFGAGTDPTQGAALAQAVIDSLVERKAITLIATHFPALKAYAMAMDSVRAASVLFDPSTKRPLYKLAYDQVGASIALDVAREHGLPVSILERAEKYLLLDGSDTSHVLDKLNKIAVEREGALTALEKERAKMERKRAQLQTQFEKEHGQLLDKIQGQAQDVVKKWQADKLGHKEARKQLARVREKAEELSPLSQKPPTIFSFEDLVPGLEVAYLAWDKSGTVLEVNAKKKQAKVDIGGVAMWVKAQHLGPARKNKSVSSPLKNNSKISSDLVVEVDLRGNRADMALAELERAMDNALQKGAGKIEIIHGRGTGALRREVHGFLKYYPSVASFSLANEEHGGDGMTEVILK</sequence>
<evidence type="ECO:0000256" key="4">
    <source>
        <dbReference type="ARBA" id="ARBA00022840"/>
    </source>
</evidence>
<evidence type="ECO:0000256" key="5">
    <source>
        <dbReference type="ARBA" id="ARBA00022884"/>
    </source>
</evidence>
<dbReference type="SMART" id="SM00463">
    <property type="entry name" value="SMR"/>
    <property type="match status" value="1"/>
</dbReference>
<dbReference type="GO" id="GO:0030983">
    <property type="term" value="F:mismatched DNA binding"/>
    <property type="evidence" value="ECO:0007669"/>
    <property type="project" value="InterPro"/>
</dbReference>
<dbReference type="GO" id="GO:0016887">
    <property type="term" value="F:ATP hydrolysis activity"/>
    <property type="evidence" value="ECO:0007669"/>
    <property type="project" value="InterPro"/>
</dbReference>
<dbReference type="Pfam" id="PF01713">
    <property type="entry name" value="Smr"/>
    <property type="match status" value="1"/>
</dbReference>
<dbReference type="InterPro" id="IPR036063">
    <property type="entry name" value="Smr_dom_sf"/>
</dbReference>
<dbReference type="PROSITE" id="PS00486">
    <property type="entry name" value="DNA_MISMATCH_REPAIR_2"/>
    <property type="match status" value="1"/>
</dbReference>
<keyword evidence="6 7" id="KW-0238">DNA-binding</keyword>
<dbReference type="GO" id="GO:0005524">
    <property type="term" value="F:ATP binding"/>
    <property type="evidence" value="ECO:0007669"/>
    <property type="project" value="UniProtKB-UniRule"/>
</dbReference>
<keyword evidence="11" id="KW-1185">Reference proteome</keyword>
<dbReference type="GO" id="GO:0045910">
    <property type="term" value="P:negative regulation of DNA recombination"/>
    <property type="evidence" value="ECO:0007669"/>
    <property type="project" value="InterPro"/>
</dbReference>
<evidence type="ECO:0000259" key="9">
    <source>
        <dbReference type="PROSITE" id="PS50828"/>
    </source>
</evidence>
<keyword evidence="1 7" id="KW-0699">rRNA-binding</keyword>
<evidence type="ECO:0000313" key="11">
    <source>
        <dbReference type="Proteomes" id="UP000011724"/>
    </source>
</evidence>
<reference evidence="10 11" key="1">
    <citation type="journal article" date="2013" name="PLoS ONE">
        <title>The first genomic and proteomic characterization of a deep-sea sulfate reducer: insights into the piezophilic lifestyle of Desulfovibrio piezophilus.</title>
        <authorList>
            <person name="Pradel N."/>
            <person name="Ji B."/>
            <person name="Gimenez G."/>
            <person name="Talla E."/>
            <person name="Lenoble P."/>
            <person name="Garel M."/>
            <person name="Tamburini C."/>
            <person name="Fourquet P."/>
            <person name="Lebrun R."/>
            <person name="Bertin P."/>
            <person name="Denis Y."/>
            <person name="Pophillat M."/>
            <person name="Barbe V."/>
            <person name="Ollivier B."/>
            <person name="Dolla A."/>
        </authorList>
    </citation>
    <scope>NUCLEOTIDE SEQUENCE [LARGE SCALE GENOMIC DNA]</scope>
    <source>
        <strain evidence="11">DSM 10523 / SB164P1</strain>
    </source>
</reference>
<accession>M1WLF2</accession>
<dbReference type="GO" id="GO:0004519">
    <property type="term" value="F:endonuclease activity"/>
    <property type="evidence" value="ECO:0007669"/>
    <property type="project" value="UniProtKB-UniRule"/>
</dbReference>
<keyword evidence="2 7" id="KW-0547">Nucleotide-binding</keyword>
<dbReference type="HAMAP" id="MF_00092">
    <property type="entry name" value="MutS2"/>
    <property type="match status" value="1"/>
</dbReference>
<keyword evidence="7" id="KW-0540">Nuclease</keyword>
<dbReference type="eggNOG" id="COG1193">
    <property type="taxonomic scope" value="Bacteria"/>
</dbReference>
<dbReference type="InterPro" id="IPR007696">
    <property type="entry name" value="DNA_mismatch_repair_MutS_core"/>
</dbReference>
<dbReference type="Pfam" id="PF00488">
    <property type="entry name" value="MutS_V"/>
    <property type="match status" value="1"/>
</dbReference>
<evidence type="ECO:0000256" key="6">
    <source>
        <dbReference type="ARBA" id="ARBA00023125"/>
    </source>
</evidence>
<comment type="function">
    <text evidence="7">Acts as a ribosome collision sensor, splitting the ribosome into its 2 subunits. Detects stalled/collided 70S ribosomes which it binds and splits by an ATP-hydrolysis driven conformational change. Acts upstream of the ribosome quality control system (RQC), a ribosome-associated complex that mediates the extraction of incompletely synthesized nascent chains from stalled ribosomes and their subsequent degradation. Probably generates substrates for RQC.</text>
</comment>
<keyword evidence="3 7" id="KW-0378">Hydrolase</keyword>
<dbReference type="PATRIC" id="fig|879567.3.peg.543"/>
<dbReference type="PANTHER" id="PTHR48466:SF2">
    <property type="entry name" value="OS10G0509000 PROTEIN"/>
    <property type="match status" value="1"/>
</dbReference>
<dbReference type="InterPro" id="IPR002625">
    <property type="entry name" value="Smr_dom"/>
</dbReference>
<protein>
    <recommendedName>
        <fullName evidence="7">Endonuclease MutS2</fullName>
        <ecNumber evidence="7">3.1.-.-</ecNumber>
    </recommendedName>
    <alternativeName>
        <fullName evidence="7">Ribosome-associated protein quality control-upstream factor</fullName>
        <shortName evidence="7">RQC-upstream factor</shortName>
        <shortName evidence="7">RqcU</shortName>
        <ecNumber evidence="7">3.6.4.-</ecNumber>
    </alternativeName>
</protein>
<reference evidence="11" key="2">
    <citation type="journal article" date="2013" name="Stand. Genomic Sci.">
        <title>Complete genome sequence of Desulfocapsa sulfexigens, a marine deltaproteobacterium specialized in disproportionating inorganic sulfur compounds.</title>
        <authorList>
            <person name="Finster K.W."/>
            <person name="Kjeldsen K.U."/>
            <person name="Kube M."/>
            <person name="Reinhardt R."/>
            <person name="Mussmann M."/>
            <person name="Amann R."/>
            <person name="Schreiber L."/>
        </authorList>
    </citation>
    <scope>NUCLEOTIDE SEQUENCE [LARGE SCALE GENOMIC DNA]</scope>
    <source>
        <strain evidence="11">DSM 10523 / SB164P1</strain>
    </source>
</reference>
<dbReference type="Pfam" id="PF20297">
    <property type="entry name" value="MSSS"/>
    <property type="match status" value="1"/>
</dbReference>
<comment type="similarity">
    <text evidence="7">Belongs to the DNA mismatch repair MutS family. MutS2 subfamily.</text>
</comment>
<evidence type="ECO:0000313" key="10">
    <source>
        <dbReference type="EMBL" id="CCH47760.1"/>
    </source>
</evidence>
<dbReference type="SMART" id="SM00533">
    <property type="entry name" value="MUTSd"/>
    <property type="match status" value="1"/>
</dbReference>
<proteinExistence type="inferred from homology"/>
<evidence type="ECO:0000256" key="2">
    <source>
        <dbReference type="ARBA" id="ARBA00022741"/>
    </source>
</evidence>
<dbReference type="EC" id="3.1.-.-" evidence="7"/>
<dbReference type="GO" id="GO:0072344">
    <property type="term" value="P:rescue of stalled ribosome"/>
    <property type="evidence" value="ECO:0007669"/>
    <property type="project" value="UniProtKB-UniRule"/>
</dbReference>
<dbReference type="GO" id="GO:0043023">
    <property type="term" value="F:ribosomal large subunit binding"/>
    <property type="evidence" value="ECO:0007669"/>
    <property type="project" value="UniProtKB-UniRule"/>
</dbReference>
<dbReference type="SUPFAM" id="SSF52540">
    <property type="entry name" value="P-loop containing nucleoside triphosphate hydrolases"/>
    <property type="match status" value="1"/>
</dbReference>
<dbReference type="SUPFAM" id="SSF160443">
    <property type="entry name" value="SMR domain-like"/>
    <property type="match status" value="1"/>
</dbReference>
<evidence type="ECO:0000256" key="7">
    <source>
        <dbReference type="HAMAP-Rule" id="MF_00092"/>
    </source>
</evidence>
<dbReference type="GO" id="GO:0140664">
    <property type="term" value="F:ATP-dependent DNA damage sensor activity"/>
    <property type="evidence" value="ECO:0007669"/>
    <property type="project" value="InterPro"/>
</dbReference>
<organism evidence="10 11">
    <name type="scientific">Pseudodesulfovibrio piezophilus (strain DSM 21447 / JCM 15486 / C1TLV30)</name>
    <name type="common">Desulfovibrio piezophilus</name>
    <dbReference type="NCBI Taxonomy" id="1322246"/>
    <lineage>
        <taxon>Bacteria</taxon>
        <taxon>Pseudomonadati</taxon>
        <taxon>Thermodesulfobacteriota</taxon>
        <taxon>Desulfovibrionia</taxon>
        <taxon>Desulfovibrionales</taxon>
        <taxon>Desulfovibrionaceae</taxon>
    </lineage>
</organism>
<dbReference type="InterPro" id="IPR046893">
    <property type="entry name" value="MSSS"/>
</dbReference>
<comment type="function">
    <text evidence="7">Endonuclease that is involved in the suppression of homologous recombination and thus may have a key role in the control of bacterial genetic diversity.</text>
</comment>
<dbReference type="PANTHER" id="PTHR48466">
    <property type="entry name" value="OS10G0509000 PROTEIN-RELATED"/>
    <property type="match status" value="1"/>
</dbReference>
<dbReference type="InterPro" id="IPR005747">
    <property type="entry name" value="MutS2"/>
</dbReference>
<keyword evidence="5 7" id="KW-0694">RNA-binding</keyword>
<comment type="subunit">
    <text evidence="7">Homodimer. Binds to stalled ribosomes, contacting rRNA.</text>
</comment>